<evidence type="ECO:0000256" key="1">
    <source>
        <dbReference type="ARBA" id="ARBA00022741"/>
    </source>
</evidence>
<dbReference type="GO" id="GO:0005524">
    <property type="term" value="F:ATP binding"/>
    <property type="evidence" value="ECO:0007669"/>
    <property type="project" value="UniProtKB-KW"/>
</dbReference>
<dbReference type="GO" id="GO:0022857">
    <property type="term" value="F:transmembrane transporter activity"/>
    <property type="evidence" value="ECO:0007669"/>
    <property type="project" value="TreeGrafter"/>
</dbReference>
<feature type="domain" description="ABC transporter" evidence="3">
    <location>
        <begin position="3"/>
        <end position="216"/>
    </location>
</feature>
<dbReference type="Gene3D" id="3.40.50.300">
    <property type="entry name" value="P-loop containing nucleotide triphosphate hydrolases"/>
    <property type="match status" value="1"/>
</dbReference>
<dbReference type="GO" id="GO:0005886">
    <property type="term" value="C:plasma membrane"/>
    <property type="evidence" value="ECO:0007669"/>
    <property type="project" value="TreeGrafter"/>
</dbReference>
<keyword evidence="2 4" id="KW-0067">ATP-binding</keyword>
<dbReference type="SMART" id="SM00382">
    <property type="entry name" value="AAA"/>
    <property type="match status" value="1"/>
</dbReference>
<gene>
    <name evidence="4" type="ORF">RN606_00660</name>
</gene>
<dbReference type="PANTHER" id="PTHR24220">
    <property type="entry name" value="IMPORT ATP-BINDING PROTEIN"/>
    <property type="match status" value="1"/>
</dbReference>
<protein>
    <submittedName>
        <fullName evidence="4">ATP-binding cassette domain-containing protein</fullName>
    </submittedName>
</protein>
<sequence length="217" mass="22690">MRLVVRDVGFTYPRGDHPVLTSVSCDIPAGTAAAIIGPSGSGKTTLLSLMGDLLPLRTGSIEAVDSRGIGHPLAEAATWVFQTVSLLPARNVLDNAAIGAHSDGVPKADALSRAKDCLARVGMAGRERDPARTLSGGEAQRVAIARAMASNRPLLLADEPTGQLDARTSAAVLDAMIDARGDRTVVIVTHDLEVAARCDMTFELRDGALHTRPGRVP</sequence>
<dbReference type="InterPro" id="IPR003439">
    <property type="entry name" value="ABC_transporter-like_ATP-bd"/>
</dbReference>
<evidence type="ECO:0000313" key="5">
    <source>
        <dbReference type="Proteomes" id="UP001304125"/>
    </source>
</evidence>
<evidence type="ECO:0000313" key="4">
    <source>
        <dbReference type="EMBL" id="WNM24692.1"/>
    </source>
</evidence>
<dbReference type="InterPro" id="IPR003593">
    <property type="entry name" value="AAA+_ATPase"/>
</dbReference>
<dbReference type="AlphaFoldDB" id="A0AA96F8G2"/>
<dbReference type="EMBL" id="CP134879">
    <property type="protein sequence ID" value="WNM24692.1"/>
    <property type="molecule type" value="Genomic_DNA"/>
</dbReference>
<accession>A0AA96F8G2</accession>
<evidence type="ECO:0000256" key="2">
    <source>
        <dbReference type="ARBA" id="ARBA00022840"/>
    </source>
</evidence>
<evidence type="ECO:0000259" key="3">
    <source>
        <dbReference type="PROSITE" id="PS50893"/>
    </source>
</evidence>
<dbReference type="InterPro" id="IPR017871">
    <property type="entry name" value="ABC_transporter-like_CS"/>
</dbReference>
<dbReference type="Proteomes" id="UP001304125">
    <property type="component" value="Chromosome"/>
</dbReference>
<keyword evidence="1" id="KW-0547">Nucleotide-binding</keyword>
<dbReference type="RefSeq" id="WP_313498809.1">
    <property type="nucleotide sequence ID" value="NZ_CP134879.1"/>
</dbReference>
<dbReference type="Pfam" id="PF00005">
    <property type="entry name" value="ABC_tran"/>
    <property type="match status" value="1"/>
</dbReference>
<dbReference type="SUPFAM" id="SSF52540">
    <property type="entry name" value="P-loop containing nucleoside triphosphate hydrolases"/>
    <property type="match status" value="1"/>
</dbReference>
<organism evidence="4 5">
    <name type="scientific">Demequina capsici</name>
    <dbReference type="NCBI Taxonomy" id="3075620"/>
    <lineage>
        <taxon>Bacteria</taxon>
        <taxon>Bacillati</taxon>
        <taxon>Actinomycetota</taxon>
        <taxon>Actinomycetes</taxon>
        <taxon>Micrococcales</taxon>
        <taxon>Demequinaceae</taxon>
        <taxon>Demequina</taxon>
    </lineage>
</organism>
<dbReference type="PROSITE" id="PS00211">
    <property type="entry name" value="ABC_TRANSPORTER_1"/>
    <property type="match status" value="1"/>
</dbReference>
<reference evidence="4 5" key="1">
    <citation type="submission" date="2023-09" db="EMBL/GenBank/DDBJ databases">
        <title>Demequina sp. a novel bacteria isolated from Capsicum annuum.</title>
        <authorList>
            <person name="Humaira Z."/>
            <person name="Lee J."/>
            <person name="Cho D."/>
        </authorList>
    </citation>
    <scope>NUCLEOTIDE SEQUENCE [LARGE SCALE GENOMIC DNA]</scope>
    <source>
        <strain evidence="4 5">OYTSA14</strain>
    </source>
</reference>
<dbReference type="PROSITE" id="PS50893">
    <property type="entry name" value="ABC_TRANSPORTER_2"/>
    <property type="match status" value="1"/>
</dbReference>
<dbReference type="InterPro" id="IPR015854">
    <property type="entry name" value="ABC_transpr_LolD-like"/>
</dbReference>
<name>A0AA96F8G2_9MICO</name>
<dbReference type="InterPro" id="IPR027417">
    <property type="entry name" value="P-loop_NTPase"/>
</dbReference>
<proteinExistence type="predicted"/>
<keyword evidence="5" id="KW-1185">Reference proteome</keyword>
<dbReference type="GO" id="GO:0016887">
    <property type="term" value="F:ATP hydrolysis activity"/>
    <property type="evidence" value="ECO:0007669"/>
    <property type="project" value="InterPro"/>
</dbReference>